<dbReference type="EMBL" id="KP899585">
    <property type="protein sequence ID" value="AKH03517.1"/>
    <property type="molecule type" value="mRNA"/>
</dbReference>
<dbReference type="InterPro" id="IPR002401">
    <property type="entry name" value="Cyt_P450_E_grp-I"/>
</dbReference>
<dbReference type="Gene3D" id="1.10.630.10">
    <property type="entry name" value="Cytochrome P450"/>
    <property type="match status" value="1"/>
</dbReference>
<reference evidence="6" key="1">
    <citation type="journal article" date="2015" name="Environ. Sci. Technol.">
        <title>Identification of the Full 46 Cytochrome P450 (CYP) Complement and Modulation of CYP Expression in Response to Water-Accommodated Fractions of Crude Oil in the Cyclopoid Copepod Paracyclopina nana.</title>
        <authorList>
            <person name="Han J."/>
            <person name="Won E.J."/>
            <person name="Kim H.S."/>
            <person name="Nelson D.R."/>
            <person name="Lee S.J."/>
            <person name="Park H.G."/>
            <person name="Lee J.S."/>
        </authorList>
    </citation>
    <scope>NUCLEOTIDE SEQUENCE</scope>
</reference>
<dbReference type="SUPFAM" id="SSF48264">
    <property type="entry name" value="Cytochrome P450"/>
    <property type="match status" value="1"/>
</dbReference>
<dbReference type="GO" id="GO:0005506">
    <property type="term" value="F:iron ion binding"/>
    <property type="evidence" value="ECO:0007669"/>
    <property type="project" value="InterPro"/>
</dbReference>
<feature type="signal peptide" evidence="5">
    <location>
        <begin position="1"/>
        <end position="20"/>
    </location>
</feature>
<evidence type="ECO:0000256" key="1">
    <source>
        <dbReference type="ARBA" id="ARBA00010617"/>
    </source>
</evidence>
<dbReference type="GO" id="GO:0020037">
    <property type="term" value="F:heme binding"/>
    <property type="evidence" value="ECO:0007669"/>
    <property type="project" value="InterPro"/>
</dbReference>
<dbReference type="GO" id="GO:0006082">
    <property type="term" value="P:organic acid metabolic process"/>
    <property type="evidence" value="ECO:0007669"/>
    <property type="project" value="TreeGrafter"/>
</dbReference>
<comment type="similarity">
    <text evidence="1">Belongs to the cytochrome P450 family.</text>
</comment>
<protein>
    <submittedName>
        <fullName evidence="6">Cytochrome P450 3082A1</fullName>
    </submittedName>
</protein>
<keyword evidence="2" id="KW-0479">Metal-binding</keyword>
<evidence type="ECO:0000256" key="3">
    <source>
        <dbReference type="ARBA" id="ARBA00023004"/>
    </source>
</evidence>
<dbReference type="PRINTS" id="PR00463">
    <property type="entry name" value="EP450I"/>
</dbReference>
<accession>A0A0F7DGY1</accession>
<evidence type="ECO:0000256" key="4">
    <source>
        <dbReference type="ARBA" id="ARBA00023033"/>
    </source>
</evidence>
<dbReference type="InterPro" id="IPR050182">
    <property type="entry name" value="Cytochrome_P450_fam2"/>
</dbReference>
<dbReference type="GO" id="GO:0016712">
    <property type="term" value="F:oxidoreductase activity, acting on paired donors, with incorporation or reduction of molecular oxygen, reduced flavin or flavoprotein as one donor, and incorporation of one atom of oxygen"/>
    <property type="evidence" value="ECO:0007669"/>
    <property type="project" value="TreeGrafter"/>
</dbReference>
<dbReference type="GO" id="GO:0006805">
    <property type="term" value="P:xenobiotic metabolic process"/>
    <property type="evidence" value="ECO:0007669"/>
    <property type="project" value="TreeGrafter"/>
</dbReference>
<dbReference type="PANTHER" id="PTHR24300">
    <property type="entry name" value="CYTOCHROME P450 508A4-RELATED"/>
    <property type="match status" value="1"/>
</dbReference>
<keyword evidence="5" id="KW-0732">Signal</keyword>
<dbReference type="Pfam" id="PF00067">
    <property type="entry name" value="p450"/>
    <property type="match status" value="1"/>
</dbReference>
<organism evidence="6">
    <name type="scientific">Paracyclopina nana</name>
    <name type="common">Marine copepod</name>
    <dbReference type="NCBI Taxonomy" id="565004"/>
    <lineage>
        <taxon>Eukaryota</taxon>
        <taxon>Metazoa</taxon>
        <taxon>Ecdysozoa</taxon>
        <taxon>Arthropoda</taxon>
        <taxon>Crustacea</taxon>
        <taxon>Multicrustacea</taxon>
        <taxon>Hexanauplia</taxon>
        <taxon>Copepoda</taxon>
        <taxon>Cyclopoida</taxon>
        <taxon>Cyclopettidae</taxon>
        <taxon>Paracyclopina</taxon>
    </lineage>
</organism>
<name>A0A0F7DGY1_PARNA</name>
<evidence type="ECO:0000256" key="5">
    <source>
        <dbReference type="SAM" id="SignalP"/>
    </source>
</evidence>
<dbReference type="PANTHER" id="PTHR24300:SF375">
    <property type="entry name" value="CYTOCHROME P450 FAMILY"/>
    <property type="match status" value="1"/>
</dbReference>
<dbReference type="InterPro" id="IPR001128">
    <property type="entry name" value="Cyt_P450"/>
</dbReference>
<dbReference type="AlphaFoldDB" id="A0A0F7DGY1"/>
<evidence type="ECO:0000256" key="2">
    <source>
        <dbReference type="ARBA" id="ARBA00022723"/>
    </source>
</evidence>
<dbReference type="InterPro" id="IPR036396">
    <property type="entry name" value="Cyt_P450_sf"/>
</dbReference>
<gene>
    <name evidence="6" type="primary">CYP3082A1</name>
</gene>
<evidence type="ECO:0000313" key="6">
    <source>
        <dbReference type="EMBL" id="AKH03517.1"/>
    </source>
</evidence>
<keyword evidence="3" id="KW-0408">Iron</keyword>
<feature type="chain" id="PRO_5002514908" evidence="5">
    <location>
        <begin position="21"/>
        <end position="348"/>
    </location>
</feature>
<sequence>MILALLLLLALLYVPWFYLTKVNKKRDEAPGPYPYPFVGNLHQIFKHEKVVFRALHNMAVKYGPVVTLWFGGKKQVVVSGVEELKEMMHNPAFDGRSWPQKKQVIDEIYTGQTSDINPHNLGVLFASGECWQVLRRFSLRSLRDNGFGKQVAEMYILEEAQYLMDYLRQRIKENPVVTNLDQIFTMMALNIVWQMAAGERFNFDEEGMVQLLTFEQDINETFWSIIFSPLIVMPFLKHLPPMKNVVSNATRKMKKLHSFFDKTIEQHRNSFDGNNIRDVIDAFIAQEASSTKSAHFDQANLRVLLSDLFLAGSETTGKTMEWACLFMILYPEVMILSSFRRSHNAAKS</sequence>
<dbReference type="GO" id="GO:0005737">
    <property type="term" value="C:cytoplasm"/>
    <property type="evidence" value="ECO:0007669"/>
    <property type="project" value="TreeGrafter"/>
</dbReference>
<proteinExistence type="evidence at transcript level"/>
<keyword evidence="4" id="KW-0560">Oxidoreductase</keyword>
<keyword evidence="4" id="KW-0503">Monooxygenase</keyword>